<reference evidence="1 2" key="1">
    <citation type="submission" date="2019-12" db="EMBL/GenBank/DDBJ databases">
        <title>Halocatena pleomorpha gen. nov. sp. nov., an extremely halophilic archaeon of family Halobacteriaceae isolated from saltpan soil.</title>
        <authorList>
            <person name="Pal Y."/>
            <person name="Verma A."/>
            <person name="Krishnamurthi S."/>
            <person name="Kumar P."/>
        </authorList>
    </citation>
    <scope>NUCLEOTIDE SEQUENCE [LARGE SCALE GENOMIC DNA]</scope>
    <source>
        <strain evidence="1 2">JCM 16495</strain>
    </source>
</reference>
<dbReference type="InterPro" id="IPR011042">
    <property type="entry name" value="6-blade_b-propeller_TolB-like"/>
</dbReference>
<dbReference type="Proteomes" id="UP000451471">
    <property type="component" value="Unassembled WGS sequence"/>
</dbReference>
<sequence length="364" mass="40716">MTDAVSVHRPETCFEGYTLLCESYEDPSANPDGTGKIHLVDMAGEPVHTWSVETALQSFCQLLPDGNLLYPTRDRSSIDEAGVRELTPDSEVVRHYHCRVDHDLSVLANDNLLVHTITDRMIPAIGPGLKRDPYLLEVTPDGELVWEWRGGDHFDDLEACLDADAWRYVRERIDEEYPFDWAHNNTAQVIPHNESYEAEVDRGVDHPRFAPGNVVFSYRSLDVIGVIDRETGDIVWAWGPGELDGQHLPHVLPNGNVLLFDNGTRRGYSRVLELDPLTETIEWAFTGSPTESFFSEYISGAQRLPNGNTLVCEGGSGHVFEVTPDGEVVWDFVSPFDEEASLGSVYRATRYPPEYVAPLLSAGE</sequence>
<dbReference type="InterPro" id="IPR011047">
    <property type="entry name" value="Quinoprotein_ADH-like_sf"/>
</dbReference>
<keyword evidence="2" id="KW-1185">Reference proteome</keyword>
<dbReference type="InterPro" id="IPR039535">
    <property type="entry name" value="ASST-like"/>
</dbReference>
<dbReference type="InterPro" id="IPR053143">
    <property type="entry name" value="Arylsulfate_ST"/>
</dbReference>
<dbReference type="AlphaFoldDB" id="A0A6B0GJA8"/>
<proteinExistence type="predicted"/>
<accession>A0A6B0GJA8</accession>
<evidence type="ECO:0000313" key="2">
    <source>
        <dbReference type="Proteomes" id="UP000451471"/>
    </source>
</evidence>
<comment type="caution">
    <text evidence="1">The sequence shown here is derived from an EMBL/GenBank/DDBJ whole genome shotgun (WGS) entry which is preliminary data.</text>
</comment>
<dbReference type="RefSeq" id="WP_158204691.1">
    <property type="nucleotide sequence ID" value="NZ_WSZK01000016.1"/>
</dbReference>
<name>A0A6B0GJA8_9EURY</name>
<dbReference type="OrthoDB" id="306371at2157"/>
<dbReference type="Gene3D" id="2.120.10.30">
    <property type="entry name" value="TolB, C-terminal domain"/>
    <property type="match status" value="1"/>
</dbReference>
<protein>
    <recommendedName>
        <fullName evidence="3">Aryl sulfotransferase</fullName>
    </recommendedName>
</protein>
<evidence type="ECO:0000313" key="1">
    <source>
        <dbReference type="EMBL" id="MWG34996.1"/>
    </source>
</evidence>
<dbReference type="PANTHER" id="PTHR35340">
    <property type="entry name" value="PQQ ENZYME REPEAT PROTEIN-RELATED"/>
    <property type="match status" value="1"/>
</dbReference>
<dbReference type="SUPFAM" id="SSF50998">
    <property type="entry name" value="Quinoprotein alcohol dehydrogenase-like"/>
    <property type="match status" value="1"/>
</dbReference>
<organism evidence="1 2">
    <name type="scientific">Halomarina oriensis</name>
    <dbReference type="NCBI Taxonomy" id="671145"/>
    <lineage>
        <taxon>Archaea</taxon>
        <taxon>Methanobacteriati</taxon>
        <taxon>Methanobacteriota</taxon>
        <taxon>Stenosarchaea group</taxon>
        <taxon>Halobacteria</taxon>
        <taxon>Halobacteriales</taxon>
        <taxon>Natronomonadaceae</taxon>
        <taxon>Halomarina</taxon>
    </lineage>
</organism>
<gene>
    <name evidence="1" type="ORF">GQS65_10940</name>
</gene>
<evidence type="ECO:0008006" key="3">
    <source>
        <dbReference type="Google" id="ProtNLM"/>
    </source>
</evidence>
<dbReference type="Pfam" id="PF14269">
    <property type="entry name" value="Arylsulfotran_2"/>
    <property type="match status" value="1"/>
</dbReference>
<dbReference type="EMBL" id="WSZK01000016">
    <property type="protein sequence ID" value="MWG34996.1"/>
    <property type="molecule type" value="Genomic_DNA"/>
</dbReference>
<dbReference type="PANTHER" id="PTHR35340:SF5">
    <property type="entry name" value="ASST-DOMAIN-CONTAINING PROTEIN"/>
    <property type="match status" value="1"/>
</dbReference>